<dbReference type="InterPro" id="IPR002893">
    <property type="entry name" value="Znf_MYND"/>
</dbReference>
<accession>A0A3N4INA5</accession>
<keyword evidence="3" id="KW-0862">Zinc</keyword>
<evidence type="ECO:0000256" key="1">
    <source>
        <dbReference type="ARBA" id="ARBA00022723"/>
    </source>
</evidence>
<dbReference type="AlphaFoldDB" id="A0A3N4INA5"/>
<dbReference type="STRING" id="1160509.A0A3N4INA5"/>
<name>A0A3N4INA5_ASCIM</name>
<dbReference type="OrthoDB" id="437457at2759"/>
<dbReference type="SUPFAM" id="SSF144232">
    <property type="entry name" value="HIT/MYND zinc finger-like"/>
    <property type="match status" value="1"/>
</dbReference>
<dbReference type="InterPro" id="IPR024119">
    <property type="entry name" value="TF_DEAF-1"/>
</dbReference>
<organism evidence="6 7">
    <name type="scientific">Ascobolus immersus RN42</name>
    <dbReference type="NCBI Taxonomy" id="1160509"/>
    <lineage>
        <taxon>Eukaryota</taxon>
        <taxon>Fungi</taxon>
        <taxon>Dikarya</taxon>
        <taxon>Ascomycota</taxon>
        <taxon>Pezizomycotina</taxon>
        <taxon>Pezizomycetes</taxon>
        <taxon>Pezizales</taxon>
        <taxon>Ascobolaceae</taxon>
        <taxon>Ascobolus</taxon>
    </lineage>
</organism>
<keyword evidence="1" id="KW-0479">Metal-binding</keyword>
<dbReference type="PANTHER" id="PTHR10237:SF15">
    <property type="entry name" value="LD37257P"/>
    <property type="match status" value="1"/>
</dbReference>
<sequence length="458" mass="52235">MTLQKAKHSPRASSKLLVHGTIGDPAKPATLSSFHYYAPISKITYDKLVGTNKEPPSRVELSAIERALRSIRTQVTNIAERRGWMSCCYCGQSDLPASPLLSFNMEHDTEDSWNFLLDDKDGALLKYLKSHTSGVKHLPQIWTRVHLACVDPSKSCHRMALKLGNAWKQVDMNPKSNTIVDSWCTAVRNISVGNRLIPPTSSLQTSSIIYRCESCGRLNPAKRCTGCKDARYCSRGCQKKAWQSHKEICAVLSRISESDGHTAALTTDNSEIDTVTGRMITFRGTRFKFHPILETKTYPLVFLATIGIPYIKRASEVHRSIFFISRSDLDQLRVTAPTGLKECTMLDEIVGTFLPLFTIRREWNCVSCNKVTDWFERKAGFMEPPYIYKEKRLLPCVFNYFLPSCKTDACMKKTRRYVSNVFVNNQTQRAEEKDSLLIACRQYWREEEQKDFVTEMFS</sequence>
<keyword evidence="7" id="KW-1185">Reference proteome</keyword>
<dbReference type="Gene3D" id="6.10.140.2220">
    <property type="match status" value="1"/>
</dbReference>
<keyword evidence="2 4" id="KW-0863">Zinc-finger</keyword>
<dbReference type="GO" id="GO:0000981">
    <property type="term" value="F:DNA-binding transcription factor activity, RNA polymerase II-specific"/>
    <property type="evidence" value="ECO:0007669"/>
    <property type="project" value="TreeGrafter"/>
</dbReference>
<dbReference type="Pfam" id="PF01753">
    <property type="entry name" value="zf-MYND"/>
    <property type="match status" value="1"/>
</dbReference>
<protein>
    <recommendedName>
        <fullName evidence="5">MYND-type domain-containing protein</fullName>
    </recommendedName>
</protein>
<dbReference type="Proteomes" id="UP000275078">
    <property type="component" value="Unassembled WGS sequence"/>
</dbReference>
<dbReference type="GO" id="GO:0008270">
    <property type="term" value="F:zinc ion binding"/>
    <property type="evidence" value="ECO:0007669"/>
    <property type="project" value="UniProtKB-KW"/>
</dbReference>
<evidence type="ECO:0000256" key="3">
    <source>
        <dbReference type="ARBA" id="ARBA00022833"/>
    </source>
</evidence>
<evidence type="ECO:0000256" key="2">
    <source>
        <dbReference type="ARBA" id="ARBA00022771"/>
    </source>
</evidence>
<evidence type="ECO:0000313" key="6">
    <source>
        <dbReference type="EMBL" id="RPA85681.1"/>
    </source>
</evidence>
<evidence type="ECO:0000259" key="5">
    <source>
        <dbReference type="PROSITE" id="PS50865"/>
    </source>
</evidence>
<dbReference type="PANTHER" id="PTHR10237">
    <property type="entry name" value="DEFORMED EPIDERMAL AUTOREGULATORY FACTOR 1 HOMOLOG SUPPRESSIN"/>
    <property type="match status" value="1"/>
</dbReference>
<reference evidence="6 7" key="1">
    <citation type="journal article" date="2018" name="Nat. Ecol. Evol.">
        <title>Pezizomycetes genomes reveal the molecular basis of ectomycorrhizal truffle lifestyle.</title>
        <authorList>
            <person name="Murat C."/>
            <person name="Payen T."/>
            <person name="Noel B."/>
            <person name="Kuo A."/>
            <person name="Morin E."/>
            <person name="Chen J."/>
            <person name="Kohler A."/>
            <person name="Krizsan K."/>
            <person name="Balestrini R."/>
            <person name="Da Silva C."/>
            <person name="Montanini B."/>
            <person name="Hainaut M."/>
            <person name="Levati E."/>
            <person name="Barry K.W."/>
            <person name="Belfiori B."/>
            <person name="Cichocki N."/>
            <person name="Clum A."/>
            <person name="Dockter R.B."/>
            <person name="Fauchery L."/>
            <person name="Guy J."/>
            <person name="Iotti M."/>
            <person name="Le Tacon F."/>
            <person name="Lindquist E.A."/>
            <person name="Lipzen A."/>
            <person name="Malagnac F."/>
            <person name="Mello A."/>
            <person name="Molinier V."/>
            <person name="Miyauchi S."/>
            <person name="Poulain J."/>
            <person name="Riccioni C."/>
            <person name="Rubini A."/>
            <person name="Sitrit Y."/>
            <person name="Splivallo R."/>
            <person name="Traeger S."/>
            <person name="Wang M."/>
            <person name="Zifcakova L."/>
            <person name="Wipf D."/>
            <person name="Zambonelli A."/>
            <person name="Paolocci F."/>
            <person name="Nowrousian M."/>
            <person name="Ottonello S."/>
            <person name="Baldrian P."/>
            <person name="Spatafora J.W."/>
            <person name="Henrissat B."/>
            <person name="Nagy L.G."/>
            <person name="Aury J.M."/>
            <person name="Wincker P."/>
            <person name="Grigoriev I.V."/>
            <person name="Bonfante P."/>
            <person name="Martin F.M."/>
        </authorList>
    </citation>
    <scope>NUCLEOTIDE SEQUENCE [LARGE SCALE GENOMIC DNA]</scope>
    <source>
        <strain evidence="6 7">RN42</strain>
    </source>
</reference>
<dbReference type="GO" id="GO:0005634">
    <property type="term" value="C:nucleus"/>
    <property type="evidence" value="ECO:0007669"/>
    <property type="project" value="TreeGrafter"/>
</dbReference>
<feature type="domain" description="MYND-type" evidence="5">
    <location>
        <begin position="212"/>
        <end position="249"/>
    </location>
</feature>
<gene>
    <name evidence="6" type="ORF">BJ508DRAFT_373282</name>
</gene>
<dbReference type="EMBL" id="ML119652">
    <property type="protein sequence ID" value="RPA85681.1"/>
    <property type="molecule type" value="Genomic_DNA"/>
</dbReference>
<dbReference type="PROSITE" id="PS50865">
    <property type="entry name" value="ZF_MYND_2"/>
    <property type="match status" value="1"/>
</dbReference>
<evidence type="ECO:0000313" key="7">
    <source>
        <dbReference type="Proteomes" id="UP000275078"/>
    </source>
</evidence>
<dbReference type="PROSITE" id="PS01360">
    <property type="entry name" value="ZF_MYND_1"/>
    <property type="match status" value="1"/>
</dbReference>
<proteinExistence type="predicted"/>
<evidence type="ECO:0000256" key="4">
    <source>
        <dbReference type="PROSITE-ProRule" id="PRU00134"/>
    </source>
</evidence>